<evidence type="ECO:0000313" key="2">
    <source>
        <dbReference type="Proteomes" id="UP000796761"/>
    </source>
</evidence>
<sequence>MDSSKVGEALHSKSLWAERVTSLLLPGAERTSKRIPGKSTLSSYSFMTDLLIFCCLKFLLTAADLALSQMEVSLAARFLQLFLLSSLQMLTNEEIALQPTVNISSDTEDIHQNIPNAVGEIEKESEDWLTGMFRDWGLPG</sequence>
<dbReference type="EMBL" id="SWJQ01001382">
    <property type="protein sequence ID" value="TRZ08346.1"/>
    <property type="molecule type" value="Genomic_DNA"/>
</dbReference>
<evidence type="ECO:0000313" key="1">
    <source>
        <dbReference type="EMBL" id="TRZ08346.1"/>
    </source>
</evidence>
<keyword evidence="2" id="KW-1185">Reference proteome</keyword>
<accession>A0A8K1FYT0</accession>
<dbReference type="AlphaFoldDB" id="A0A8K1FYT0"/>
<protein>
    <submittedName>
        <fullName evidence="1">Uncharacterized protein</fullName>
    </submittedName>
</protein>
<proteinExistence type="predicted"/>
<organism evidence="1 2">
    <name type="scientific">Zosterops borbonicus</name>
    <dbReference type="NCBI Taxonomy" id="364589"/>
    <lineage>
        <taxon>Eukaryota</taxon>
        <taxon>Metazoa</taxon>
        <taxon>Chordata</taxon>
        <taxon>Craniata</taxon>
        <taxon>Vertebrata</taxon>
        <taxon>Euteleostomi</taxon>
        <taxon>Archelosauria</taxon>
        <taxon>Archosauria</taxon>
        <taxon>Dinosauria</taxon>
        <taxon>Saurischia</taxon>
        <taxon>Theropoda</taxon>
        <taxon>Coelurosauria</taxon>
        <taxon>Aves</taxon>
        <taxon>Neognathae</taxon>
        <taxon>Neoaves</taxon>
        <taxon>Telluraves</taxon>
        <taxon>Australaves</taxon>
        <taxon>Passeriformes</taxon>
        <taxon>Sylvioidea</taxon>
        <taxon>Zosteropidae</taxon>
        <taxon>Zosterops</taxon>
    </lineage>
</organism>
<reference evidence="1" key="1">
    <citation type="submission" date="2019-04" db="EMBL/GenBank/DDBJ databases">
        <title>Genome assembly of Zosterops borbonicus 15179.</title>
        <authorList>
            <person name="Leroy T."/>
            <person name="Anselmetti Y."/>
            <person name="Tilak M.-K."/>
            <person name="Nabholz B."/>
        </authorList>
    </citation>
    <scope>NUCLEOTIDE SEQUENCE</scope>
    <source>
        <strain evidence="1">HGM_15179</strain>
        <tissue evidence="1">Muscle</tissue>
    </source>
</reference>
<gene>
    <name evidence="1" type="ORF">HGM15179_018762</name>
</gene>
<comment type="caution">
    <text evidence="1">The sequence shown here is derived from an EMBL/GenBank/DDBJ whole genome shotgun (WGS) entry which is preliminary data.</text>
</comment>
<dbReference type="Proteomes" id="UP000796761">
    <property type="component" value="Unassembled WGS sequence"/>
</dbReference>
<name>A0A8K1FYT0_9PASS</name>